<keyword evidence="3" id="KW-1185">Reference proteome</keyword>
<sequence length="70" mass="7638">MMEDGEDSANVGFRTCMKNSTPLTALQVLRTRKEKSKGNFSKRTAGNSCGKQQGPCAAESNQRDLNNSKI</sequence>
<evidence type="ECO:0000256" key="1">
    <source>
        <dbReference type="SAM" id="MobiDB-lite"/>
    </source>
</evidence>
<dbReference type="Proteomes" id="UP000014071">
    <property type="component" value="Unassembled WGS sequence"/>
</dbReference>
<accession>R9P247</accession>
<feature type="compositionally biased region" description="Polar residues" evidence="1">
    <location>
        <begin position="38"/>
        <end position="51"/>
    </location>
</feature>
<reference evidence="3" key="1">
    <citation type="journal article" date="2013" name="Genome Announc.">
        <title>Draft genome sequence of the basidiomycetous yeast-like fungus Pseudozyma hubeiensis SY62, which produces an abundant amount of the biosurfactant mannosylerythritol lipids.</title>
        <authorList>
            <person name="Konishi M."/>
            <person name="Hatada Y."/>
            <person name="Horiuchi J."/>
        </authorList>
    </citation>
    <scope>NUCLEOTIDE SEQUENCE [LARGE SCALE GENOMIC DNA]</scope>
    <source>
        <strain evidence="3">SY62</strain>
    </source>
</reference>
<dbReference type="HOGENOM" id="CLU_2758885_0_0_1"/>
<dbReference type="RefSeq" id="XP_012189015.1">
    <property type="nucleotide sequence ID" value="XM_012333625.1"/>
</dbReference>
<dbReference type="EMBL" id="DF238795">
    <property type="protein sequence ID" value="GAC95428.1"/>
    <property type="molecule type" value="Genomic_DNA"/>
</dbReference>
<evidence type="ECO:0000313" key="3">
    <source>
        <dbReference type="Proteomes" id="UP000014071"/>
    </source>
</evidence>
<feature type="region of interest" description="Disordered" evidence="1">
    <location>
        <begin position="30"/>
        <end position="70"/>
    </location>
</feature>
<name>R9P247_PSEHS</name>
<evidence type="ECO:0000313" key="2">
    <source>
        <dbReference type="EMBL" id="GAC95428.1"/>
    </source>
</evidence>
<protein>
    <submittedName>
        <fullName evidence="2">Uncharacterized protein</fullName>
    </submittedName>
</protein>
<gene>
    <name evidence="2" type="ORF">PHSY_003004</name>
</gene>
<proteinExistence type="predicted"/>
<feature type="compositionally biased region" description="Polar residues" evidence="1">
    <location>
        <begin position="59"/>
        <end position="70"/>
    </location>
</feature>
<dbReference type="GeneID" id="24108294"/>
<organism evidence="2 3">
    <name type="scientific">Pseudozyma hubeiensis (strain SY62)</name>
    <name type="common">Yeast</name>
    <dbReference type="NCBI Taxonomy" id="1305764"/>
    <lineage>
        <taxon>Eukaryota</taxon>
        <taxon>Fungi</taxon>
        <taxon>Dikarya</taxon>
        <taxon>Basidiomycota</taxon>
        <taxon>Ustilaginomycotina</taxon>
        <taxon>Ustilaginomycetes</taxon>
        <taxon>Ustilaginales</taxon>
        <taxon>Ustilaginaceae</taxon>
        <taxon>Pseudozyma</taxon>
    </lineage>
</organism>
<dbReference type="AlphaFoldDB" id="R9P247"/>